<feature type="transmembrane region" description="Helical" evidence="2">
    <location>
        <begin position="146"/>
        <end position="163"/>
    </location>
</feature>
<dbReference type="Proteomes" id="UP001165685">
    <property type="component" value="Unassembled WGS sequence"/>
</dbReference>
<evidence type="ECO:0000313" key="5">
    <source>
        <dbReference type="Proteomes" id="UP001165685"/>
    </source>
</evidence>
<feature type="transmembrane region" description="Helical" evidence="2">
    <location>
        <begin position="120"/>
        <end position="139"/>
    </location>
</feature>
<dbReference type="InterPro" id="IPR052901">
    <property type="entry name" value="Bact_TGase-like"/>
</dbReference>
<dbReference type="EMBL" id="JAQFWP010000076">
    <property type="protein sequence ID" value="MDA2808236.1"/>
    <property type="molecule type" value="Genomic_DNA"/>
</dbReference>
<sequence>MRAQVRAAALTLAAAAAVLCSLPLLSPLFRGPGWAGTAVTVVVLMALAGTVLRAVPRAAAAAPPVQALVAVLALSALAAPQEAFLGLVPTGGSIERAAEMFAQGRAEIDASPPPIGGTPAMALIVAVGAALVALVADLFTVVARTPALVGLPVAAFASVPLAVDDSGVGAGAFALAAGGYVALLAVDGLLRGGERPAGAPVAAGGPSRAAGAVWHTLAGAGAAAGALVLALVVPLAVPGLADGQVHRLADPSRFGEEVVTTQHPLVSLRRDLASRSDAVVLEYTTAEDSPGYLRTYALDTFDGTDWTMAPVRAEDGTRVDGELPRPPGLSTALSPREVDTEVRLAQAPDEARFLPVPYPARSVDIGGEWYADPESLMVYSTGDQDVGARYTVTSLAPPDPAEVAERGSAPRTDGRFTDLPDGGDPDVAELAESVAEGADGPLAEAVALQEWFTSPDRFTYSLDPPEVAEGEDPLASFLFEDQVGYCEQFAAAMAVMARTLDIPARVAVGYTSGRQVGGDRWEVRESDAHAWPELYFEGVGWLRFEPTPSSGSGQGSATVPGYATPEALDEPDEPGAGPSPDRPEEETPEPDSPEETEEPEDEEEPQAGGAAEPEGPQGGSGSPAWTAPVAAAGAAAAVLALLLAPAAVRLVVRRSRVARAGGAAAPAEGAAAAWREVRALAVDLGLDWTPAESPRAAARRLTEERGLAEADAEALRRLALAEEAARYAPAPAAAPPGALVADLRRTGTALRRASGRGARVRAVLLPRSLTGTGSTRRSPKAAATA</sequence>
<dbReference type="RefSeq" id="WP_270680839.1">
    <property type="nucleotide sequence ID" value="NZ_JAQFWP010000076.1"/>
</dbReference>
<dbReference type="InterPro" id="IPR002931">
    <property type="entry name" value="Transglutaminase-like"/>
</dbReference>
<dbReference type="Pfam" id="PF01841">
    <property type="entry name" value="Transglut_core"/>
    <property type="match status" value="1"/>
</dbReference>
<dbReference type="PANTHER" id="PTHR42736">
    <property type="entry name" value="PROTEIN-GLUTAMINE GAMMA-GLUTAMYLTRANSFERASE"/>
    <property type="match status" value="1"/>
</dbReference>
<accession>A0ABT4TV02</accession>
<evidence type="ECO:0000259" key="3">
    <source>
        <dbReference type="SMART" id="SM00460"/>
    </source>
</evidence>
<evidence type="ECO:0000313" key="4">
    <source>
        <dbReference type="EMBL" id="MDA2808236.1"/>
    </source>
</evidence>
<feature type="compositionally biased region" description="Polar residues" evidence="1">
    <location>
        <begin position="547"/>
        <end position="557"/>
    </location>
</feature>
<dbReference type="Gene3D" id="3.10.620.30">
    <property type="match status" value="1"/>
</dbReference>
<feature type="region of interest" description="Disordered" evidence="1">
    <location>
        <begin position="398"/>
        <end position="421"/>
    </location>
</feature>
<comment type="caution">
    <text evidence="4">The sequence shown here is derived from an EMBL/GenBank/DDBJ whole genome shotgun (WGS) entry which is preliminary data.</text>
</comment>
<reference evidence="4" key="1">
    <citation type="submission" date="2023-01" db="EMBL/GenBank/DDBJ databases">
        <title>Draft genome sequence of Nocardiopsis sp. LSu2-4 isolated from halophytes.</title>
        <authorList>
            <person name="Duangmal K."/>
            <person name="Chantavorakit T."/>
        </authorList>
    </citation>
    <scope>NUCLEOTIDE SEQUENCE</scope>
    <source>
        <strain evidence="4">LSu2-4</strain>
    </source>
</reference>
<gene>
    <name evidence="4" type="ORF">O4U47_27250</name>
</gene>
<protein>
    <submittedName>
        <fullName evidence="4">DUF3488 and transglutaminase-like domain-containing protein</fullName>
    </submittedName>
</protein>
<keyword evidence="2" id="KW-0812">Transmembrane</keyword>
<dbReference type="SMART" id="SM00460">
    <property type="entry name" value="TGc"/>
    <property type="match status" value="1"/>
</dbReference>
<proteinExistence type="predicted"/>
<name>A0ABT4TV02_9ACTN</name>
<feature type="compositionally biased region" description="Acidic residues" evidence="1">
    <location>
        <begin position="583"/>
        <end position="605"/>
    </location>
</feature>
<dbReference type="SUPFAM" id="SSF54001">
    <property type="entry name" value="Cysteine proteinases"/>
    <property type="match status" value="1"/>
</dbReference>
<feature type="transmembrane region" description="Helical" evidence="2">
    <location>
        <begin position="629"/>
        <end position="652"/>
    </location>
</feature>
<feature type="transmembrane region" description="Helical" evidence="2">
    <location>
        <begin position="211"/>
        <end position="237"/>
    </location>
</feature>
<feature type="compositionally biased region" description="Low complexity" evidence="1">
    <location>
        <begin position="606"/>
        <end position="615"/>
    </location>
</feature>
<keyword evidence="2" id="KW-1133">Transmembrane helix</keyword>
<feature type="transmembrane region" description="Helical" evidence="2">
    <location>
        <begin position="33"/>
        <end position="52"/>
    </location>
</feature>
<evidence type="ECO:0000256" key="1">
    <source>
        <dbReference type="SAM" id="MobiDB-lite"/>
    </source>
</evidence>
<dbReference type="InterPro" id="IPR021878">
    <property type="entry name" value="TgpA_N"/>
</dbReference>
<dbReference type="InterPro" id="IPR038765">
    <property type="entry name" value="Papain-like_cys_pep_sf"/>
</dbReference>
<feature type="domain" description="Transglutaminase-like" evidence="3">
    <location>
        <begin position="478"/>
        <end position="548"/>
    </location>
</feature>
<feature type="region of interest" description="Disordered" evidence="1">
    <location>
        <begin position="546"/>
        <end position="625"/>
    </location>
</feature>
<dbReference type="PANTHER" id="PTHR42736:SF1">
    <property type="entry name" value="PROTEIN-GLUTAMINE GAMMA-GLUTAMYLTRANSFERASE"/>
    <property type="match status" value="1"/>
</dbReference>
<feature type="region of interest" description="Disordered" evidence="1">
    <location>
        <begin position="766"/>
        <end position="785"/>
    </location>
</feature>
<evidence type="ECO:0000256" key="2">
    <source>
        <dbReference type="SAM" id="Phobius"/>
    </source>
</evidence>
<keyword evidence="5" id="KW-1185">Reference proteome</keyword>
<dbReference type="Pfam" id="PF11992">
    <property type="entry name" value="TgpA_N"/>
    <property type="match status" value="1"/>
</dbReference>
<feature type="transmembrane region" description="Helical" evidence="2">
    <location>
        <begin position="59"/>
        <end position="79"/>
    </location>
</feature>
<organism evidence="4 5">
    <name type="scientific">Nocardiopsis suaedae</name>
    <dbReference type="NCBI Taxonomy" id="3018444"/>
    <lineage>
        <taxon>Bacteria</taxon>
        <taxon>Bacillati</taxon>
        <taxon>Actinomycetota</taxon>
        <taxon>Actinomycetes</taxon>
        <taxon>Streptosporangiales</taxon>
        <taxon>Nocardiopsidaceae</taxon>
        <taxon>Nocardiopsis</taxon>
    </lineage>
</organism>
<feature type="transmembrane region" description="Helical" evidence="2">
    <location>
        <begin position="169"/>
        <end position="190"/>
    </location>
</feature>
<keyword evidence="2" id="KW-0472">Membrane</keyword>